<proteinExistence type="predicted"/>
<name>A0A6B9JBX5_9CAUD</name>
<keyword evidence="2" id="KW-1185">Reference proteome</keyword>
<dbReference type="Proteomes" id="UP000433471">
    <property type="component" value="Segment"/>
</dbReference>
<dbReference type="EMBL" id="MN718199">
    <property type="protein sequence ID" value="QGZ16082.1"/>
    <property type="molecule type" value="Genomic_DNA"/>
</dbReference>
<reference evidence="1 2" key="1">
    <citation type="submission" date="2019-11" db="EMBL/GenBank/DDBJ databases">
        <title>Characterization of a novel member of the family Ackermannviridae.</title>
        <authorList>
            <person name="Maina A.N."/>
            <person name="Mwaura F.B."/>
            <person name="Jumba M."/>
        </authorList>
    </citation>
    <scope>NUCLEOTIDE SEQUENCE [LARGE SCALE GENOMIC DNA]</scope>
</reference>
<evidence type="ECO:0000313" key="1">
    <source>
        <dbReference type="EMBL" id="QGZ16082.1"/>
    </source>
</evidence>
<sequence>MQKIYLTNTNPEKVIQINPEIAELYIEWGVFERDPSTDTLTHVVPASTGGVTISVEKQICFEETAWEPLEGSPFTTTESTKIPSTRIVGGKYKFTSSGLSANRELIVCVYPRY</sequence>
<evidence type="ECO:0000313" key="2">
    <source>
        <dbReference type="Proteomes" id="UP000433471"/>
    </source>
</evidence>
<gene>
    <name evidence="1" type="ORF">Kuja_0910</name>
</gene>
<accession>A0A6B9JBX5</accession>
<protein>
    <submittedName>
        <fullName evidence="1">Uncharacterized protein</fullName>
    </submittedName>
</protein>
<organism evidence="1 2">
    <name type="scientific">Vibrio phage vB_VchM_Kuja</name>
    <dbReference type="NCBI Taxonomy" id="2686437"/>
    <lineage>
        <taxon>Viruses</taxon>
        <taxon>Duplodnaviria</taxon>
        <taxon>Heunggongvirae</taxon>
        <taxon>Uroviricota</taxon>
        <taxon>Caudoviricetes</taxon>
        <taxon>Pantevenvirales</taxon>
        <taxon>Ackermannviridae</taxon>
        <taxon>Kujavirus</taxon>
        <taxon>Kujavirus kuja</taxon>
    </lineage>
</organism>